<evidence type="ECO:0000313" key="2">
    <source>
        <dbReference type="EMBL" id="MBE0348377.1"/>
    </source>
</evidence>
<dbReference type="AlphaFoldDB" id="A0A8I0T6F9"/>
<organism evidence="2 3">
    <name type="scientific">Pseudoalteromonas peptidolytica F12-50-A1</name>
    <dbReference type="NCBI Taxonomy" id="1315280"/>
    <lineage>
        <taxon>Bacteria</taxon>
        <taxon>Pseudomonadati</taxon>
        <taxon>Pseudomonadota</taxon>
        <taxon>Gammaproteobacteria</taxon>
        <taxon>Alteromonadales</taxon>
        <taxon>Pseudoalteromonadaceae</taxon>
        <taxon>Pseudoalteromonas</taxon>
    </lineage>
</organism>
<evidence type="ECO:0000313" key="3">
    <source>
        <dbReference type="Proteomes" id="UP000660708"/>
    </source>
</evidence>
<accession>A0A8I0T6F9</accession>
<keyword evidence="1" id="KW-0812">Transmembrane</keyword>
<protein>
    <submittedName>
        <fullName evidence="2">Uncharacterized protein</fullName>
    </submittedName>
</protein>
<feature type="transmembrane region" description="Helical" evidence="1">
    <location>
        <begin position="23"/>
        <end position="45"/>
    </location>
</feature>
<name>A0A8I0T6F9_9GAMM</name>
<dbReference type="EMBL" id="AQHF01000033">
    <property type="protein sequence ID" value="MBE0348377.1"/>
    <property type="molecule type" value="Genomic_DNA"/>
</dbReference>
<evidence type="ECO:0000256" key="1">
    <source>
        <dbReference type="SAM" id="Phobius"/>
    </source>
</evidence>
<comment type="caution">
    <text evidence="2">The sequence shown here is derived from an EMBL/GenBank/DDBJ whole genome shotgun (WGS) entry which is preliminary data.</text>
</comment>
<feature type="transmembrane region" description="Helical" evidence="1">
    <location>
        <begin position="88"/>
        <end position="109"/>
    </location>
</feature>
<dbReference type="RefSeq" id="WP_128730117.1">
    <property type="nucleotide sequence ID" value="NZ_AQHF01000033.1"/>
</dbReference>
<keyword evidence="1" id="KW-0472">Membrane</keyword>
<keyword evidence="3" id="KW-1185">Reference proteome</keyword>
<gene>
    <name evidence="2" type="ORF">PPEP_b0091</name>
</gene>
<reference evidence="2 3" key="1">
    <citation type="submission" date="2015-06" db="EMBL/GenBank/DDBJ databases">
        <title>Genome sequence of Pseudoalteromonas peptidolytica.</title>
        <authorList>
            <person name="Xie B.-B."/>
            <person name="Rong J.-C."/>
            <person name="Qin Q.-L."/>
            <person name="Zhang Y.-Z."/>
        </authorList>
    </citation>
    <scope>NUCLEOTIDE SEQUENCE [LARGE SCALE GENOMIC DNA]</scope>
    <source>
        <strain evidence="2 3">F12-50-A1</strain>
    </source>
</reference>
<sequence>MDGSASQQHNTVKKAALFSFNKFVAFTIFITSIIIGAYATDIVEIAKAYVLYSGSSLIRFIPILVLSVVMISYLYYQFERAGLSTFRRFIKSISTVFVCAAFFSAGMFLKDPWISLSMFNNEYDGPVKTFQHYAGFEVKKDRCEKRGKNLTCSFYAINLLPRDNAFRIRNKSYAIDHKDSQARLLAYYVGEKRYGSYNSDYFTVPVGSKRMFKMEFELSSDEKMVFAPYLSVVLDAEHHEEKHLNFRAMKVVDYIQ</sequence>
<proteinExistence type="predicted"/>
<feature type="transmembrane region" description="Helical" evidence="1">
    <location>
        <begin position="57"/>
        <end position="76"/>
    </location>
</feature>
<keyword evidence="1" id="KW-1133">Transmembrane helix</keyword>
<dbReference type="Proteomes" id="UP000660708">
    <property type="component" value="Unassembled WGS sequence"/>
</dbReference>